<gene>
    <name evidence="2" type="ORF">SAMN05216456_1968</name>
</gene>
<dbReference type="InterPro" id="IPR007410">
    <property type="entry name" value="LpqE-like"/>
</dbReference>
<evidence type="ECO:0000313" key="2">
    <source>
        <dbReference type="EMBL" id="SFV34700.1"/>
    </source>
</evidence>
<dbReference type="PANTHER" id="PTHR36302:SF1">
    <property type="entry name" value="COPPER CHAPERONE PCU(A)C"/>
    <property type="match status" value="1"/>
</dbReference>
<evidence type="ECO:0000313" key="3">
    <source>
        <dbReference type="Proteomes" id="UP000199074"/>
    </source>
</evidence>
<accession>A0A1I7NJ68</accession>
<dbReference type="STRING" id="429728.SAMN05216456_1968"/>
<dbReference type="AlphaFoldDB" id="A0A1I7NJ68"/>
<keyword evidence="3" id="KW-1185">Reference proteome</keyword>
<protein>
    <recommendedName>
        <fullName evidence="4">Copper(I)-binding protein</fullName>
    </recommendedName>
</protein>
<evidence type="ECO:0000256" key="1">
    <source>
        <dbReference type="SAM" id="SignalP"/>
    </source>
</evidence>
<dbReference type="InterPro" id="IPR058248">
    <property type="entry name" value="Lxx211020-like"/>
</dbReference>
<dbReference type="PANTHER" id="PTHR36302">
    <property type="entry name" value="BLR7088 PROTEIN"/>
    <property type="match status" value="1"/>
</dbReference>
<evidence type="ECO:0008006" key="4">
    <source>
        <dbReference type="Google" id="ProtNLM"/>
    </source>
</evidence>
<sequence length="167" mass="17478">MIRACLIVLALLATTIMAQGTYAHGEAHQDHDDHVVEADGVRATHAWANATTGSTALVYVELENISESAVTLTGAETELAASAQLVGLENTGGELVYTVIPQMPIAAGSKMVLSPNGLAIRLEGLTAPLVHGEHFHIEIALGDVHLDTAVEIESATATQHSHAGHQH</sequence>
<dbReference type="Pfam" id="PF04314">
    <property type="entry name" value="PCuAC"/>
    <property type="match status" value="1"/>
</dbReference>
<dbReference type="Gene3D" id="2.60.40.1890">
    <property type="entry name" value="PCu(A)C copper chaperone"/>
    <property type="match status" value="1"/>
</dbReference>
<feature type="chain" id="PRO_5011448393" description="Copper(I)-binding protein" evidence="1">
    <location>
        <begin position="19"/>
        <end position="167"/>
    </location>
</feature>
<feature type="signal peptide" evidence="1">
    <location>
        <begin position="1"/>
        <end position="18"/>
    </location>
</feature>
<dbReference type="EMBL" id="FPCK01000002">
    <property type="protein sequence ID" value="SFV34700.1"/>
    <property type="molecule type" value="Genomic_DNA"/>
</dbReference>
<organism evidence="2 3">
    <name type="scientific">Devosia crocina</name>
    <dbReference type="NCBI Taxonomy" id="429728"/>
    <lineage>
        <taxon>Bacteria</taxon>
        <taxon>Pseudomonadati</taxon>
        <taxon>Pseudomonadota</taxon>
        <taxon>Alphaproteobacteria</taxon>
        <taxon>Hyphomicrobiales</taxon>
        <taxon>Devosiaceae</taxon>
        <taxon>Devosia</taxon>
    </lineage>
</organism>
<keyword evidence="1" id="KW-0732">Signal</keyword>
<dbReference type="SUPFAM" id="SSF110087">
    <property type="entry name" value="DR1885-like metal-binding protein"/>
    <property type="match status" value="1"/>
</dbReference>
<reference evidence="2 3" key="1">
    <citation type="submission" date="2016-10" db="EMBL/GenBank/DDBJ databases">
        <authorList>
            <person name="de Groot N.N."/>
        </authorList>
    </citation>
    <scope>NUCLEOTIDE SEQUENCE [LARGE SCALE GENOMIC DNA]</scope>
    <source>
        <strain evidence="2 3">IPL20</strain>
    </source>
</reference>
<dbReference type="InterPro" id="IPR036182">
    <property type="entry name" value="PCuAC_sf"/>
</dbReference>
<dbReference type="Proteomes" id="UP000199074">
    <property type="component" value="Unassembled WGS sequence"/>
</dbReference>
<dbReference type="RefSeq" id="WP_175528553.1">
    <property type="nucleotide sequence ID" value="NZ_FPCK01000002.1"/>
</dbReference>
<proteinExistence type="predicted"/>
<name>A0A1I7NJ68_9HYPH</name>